<name>A0AAD5WUR9_9PEZI</name>
<evidence type="ECO:0000313" key="2">
    <source>
        <dbReference type="Proteomes" id="UP001201980"/>
    </source>
</evidence>
<comment type="caution">
    <text evidence="1">The sequence shown here is derived from an EMBL/GenBank/DDBJ whole genome shotgun (WGS) entry which is preliminary data.</text>
</comment>
<evidence type="ECO:0000313" key="1">
    <source>
        <dbReference type="EMBL" id="KAJ2903388.1"/>
    </source>
</evidence>
<sequence>MRSSFPGDSLHGAYLTLQGTGGLWLASCALEHLPWEQHLDVTPGLSYPTAATSRSLILALSKERPLSAALNEPEEAGKAIGAAGTNGLEAPCVLAFDIVASEPIDLVAESLAIYWPEKSRLIRHSGTADVALESVLVEKVLSGLPFLALNVPQISDNILLGRTALIVKGIQVDESFELLPPHGRGAVPEIHDAAEHLEDGRLFFDGASLALI</sequence>
<dbReference type="Proteomes" id="UP001201980">
    <property type="component" value="Unassembled WGS sequence"/>
</dbReference>
<gene>
    <name evidence="1" type="ORF">MKZ38_009965</name>
</gene>
<dbReference type="PROSITE" id="PS51257">
    <property type="entry name" value="PROKAR_LIPOPROTEIN"/>
    <property type="match status" value="1"/>
</dbReference>
<protein>
    <submittedName>
        <fullName evidence="1">Uncharacterized protein</fullName>
    </submittedName>
</protein>
<dbReference type="EMBL" id="JAKWBI020000082">
    <property type="protein sequence ID" value="KAJ2903388.1"/>
    <property type="molecule type" value="Genomic_DNA"/>
</dbReference>
<organism evidence="1 2">
    <name type="scientific">Zalerion maritima</name>
    <dbReference type="NCBI Taxonomy" id="339359"/>
    <lineage>
        <taxon>Eukaryota</taxon>
        <taxon>Fungi</taxon>
        <taxon>Dikarya</taxon>
        <taxon>Ascomycota</taxon>
        <taxon>Pezizomycotina</taxon>
        <taxon>Sordariomycetes</taxon>
        <taxon>Lulworthiomycetidae</taxon>
        <taxon>Lulworthiales</taxon>
        <taxon>Lulworthiaceae</taxon>
        <taxon>Zalerion</taxon>
    </lineage>
</organism>
<proteinExistence type="predicted"/>
<keyword evidence="2" id="KW-1185">Reference proteome</keyword>
<dbReference type="AlphaFoldDB" id="A0AAD5WUR9"/>
<reference evidence="1" key="1">
    <citation type="submission" date="2022-07" db="EMBL/GenBank/DDBJ databases">
        <title>Draft genome sequence of Zalerion maritima ATCC 34329, a (micro)plastics degrading marine fungus.</title>
        <authorList>
            <person name="Paco A."/>
            <person name="Goncalves M.F.M."/>
            <person name="Rocha-Santos T.A.P."/>
            <person name="Alves A."/>
        </authorList>
    </citation>
    <scope>NUCLEOTIDE SEQUENCE</scope>
    <source>
        <strain evidence="1">ATCC 34329</strain>
    </source>
</reference>
<accession>A0AAD5WUR9</accession>